<sequence length="282" mass="32357">MTTDIDHQLAAAIDPWLQHMTWRRDFAAWRERRLRQERYQDERLAQVRAAIGELRGARMLDLGAGMGGFAVAAALAGARVTACEYNPAYCQIIRLRAARYNLRFPIVNAAGESLPLPSAAFDLVVAWDVLEHVQDPVAVLREIARVLRPGGHALITAINRRAWIDPHYHMRGINWLPRPVAEALIELRGRTKRGAAFRDMQRLSEMHYFHYRDLVQLCERLGFAVTDLREQALLAGQLPSRRPLRRAARALLRRVGLERAAYRWQRSFYTGMFELDLRKEGA</sequence>
<dbReference type="InterPro" id="IPR013216">
    <property type="entry name" value="Methyltransf_11"/>
</dbReference>
<comment type="caution">
    <text evidence="2">The sequence shown here is derived from an EMBL/GenBank/DDBJ whole genome shotgun (WGS) entry which is preliminary data.</text>
</comment>
<dbReference type="CDD" id="cd02440">
    <property type="entry name" value="AdoMet_MTases"/>
    <property type="match status" value="1"/>
</dbReference>
<dbReference type="EMBL" id="LWQS01000031">
    <property type="protein sequence ID" value="OAN48488.1"/>
    <property type="molecule type" value="Genomic_DNA"/>
</dbReference>
<dbReference type="Gene3D" id="3.40.50.150">
    <property type="entry name" value="Vaccinia Virus protein VP39"/>
    <property type="match status" value="1"/>
</dbReference>
<evidence type="ECO:0000313" key="3">
    <source>
        <dbReference type="Proteomes" id="UP000078287"/>
    </source>
</evidence>
<dbReference type="Proteomes" id="UP000078287">
    <property type="component" value="Unassembled WGS sequence"/>
</dbReference>
<reference evidence="2 3" key="1">
    <citation type="submission" date="2016-04" db="EMBL/GenBank/DDBJ databases">
        <title>Chloroflexus islandicus sp. nov., a thermophilic filamentous anoxygenic phototrophic bacterium from geyser Strokkur (Iceland).</title>
        <authorList>
            <person name="Gaisin V.A."/>
            <person name="Kalashnikov A.M."/>
            <person name="Sukhacheva M.V."/>
            <person name="Grouzdev D.S."/>
            <person name="Ivanov T.M."/>
            <person name="Kuznetsov B."/>
            <person name="Gorlenko V.M."/>
        </authorList>
    </citation>
    <scope>NUCLEOTIDE SEQUENCE [LARGE SCALE GENOMIC DNA]</scope>
    <source>
        <strain evidence="3">isl-2</strain>
    </source>
</reference>
<dbReference type="AlphaFoldDB" id="A0A178MK51"/>
<evidence type="ECO:0000259" key="1">
    <source>
        <dbReference type="Pfam" id="PF08241"/>
    </source>
</evidence>
<dbReference type="PANTHER" id="PTHR42912">
    <property type="entry name" value="METHYLTRANSFERASE"/>
    <property type="match status" value="1"/>
</dbReference>
<accession>A0A178MK51</accession>
<name>A0A178MK51_9CHLR</name>
<dbReference type="InterPro" id="IPR050508">
    <property type="entry name" value="Methyltransf_Superfamily"/>
</dbReference>
<dbReference type="InterPro" id="IPR029063">
    <property type="entry name" value="SAM-dependent_MTases_sf"/>
</dbReference>
<proteinExistence type="predicted"/>
<gene>
    <name evidence="2" type="ORF">A6A03_07860</name>
</gene>
<dbReference type="OrthoDB" id="9787738at2"/>
<evidence type="ECO:0000313" key="2">
    <source>
        <dbReference type="EMBL" id="OAN48488.1"/>
    </source>
</evidence>
<dbReference type="GO" id="GO:0008757">
    <property type="term" value="F:S-adenosylmethionine-dependent methyltransferase activity"/>
    <property type="evidence" value="ECO:0007669"/>
    <property type="project" value="InterPro"/>
</dbReference>
<organism evidence="2 3">
    <name type="scientific">Chloroflexus islandicus</name>
    <dbReference type="NCBI Taxonomy" id="1707952"/>
    <lineage>
        <taxon>Bacteria</taxon>
        <taxon>Bacillati</taxon>
        <taxon>Chloroflexota</taxon>
        <taxon>Chloroflexia</taxon>
        <taxon>Chloroflexales</taxon>
        <taxon>Chloroflexineae</taxon>
        <taxon>Chloroflexaceae</taxon>
        <taxon>Chloroflexus</taxon>
    </lineage>
</organism>
<protein>
    <submittedName>
        <fullName evidence="2">Methyltransferase type 11</fullName>
    </submittedName>
</protein>
<keyword evidence="2" id="KW-0489">Methyltransferase</keyword>
<dbReference type="GO" id="GO:0032259">
    <property type="term" value="P:methylation"/>
    <property type="evidence" value="ECO:0007669"/>
    <property type="project" value="UniProtKB-KW"/>
</dbReference>
<feature type="domain" description="Methyltransferase type 11" evidence="1">
    <location>
        <begin position="60"/>
        <end position="155"/>
    </location>
</feature>
<dbReference type="PANTHER" id="PTHR42912:SF93">
    <property type="entry name" value="N6-ADENOSINE-METHYLTRANSFERASE TMT1A"/>
    <property type="match status" value="1"/>
</dbReference>
<dbReference type="RefSeq" id="WP_066782941.1">
    <property type="nucleotide sequence ID" value="NZ_LWQS01000031.1"/>
</dbReference>
<keyword evidence="2" id="KW-0808">Transferase</keyword>
<dbReference type="Pfam" id="PF08241">
    <property type="entry name" value="Methyltransf_11"/>
    <property type="match status" value="1"/>
</dbReference>
<dbReference type="SUPFAM" id="SSF53335">
    <property type="entry name" value="S-adenosyl-L-methionine-dependent methyltransferases"/>
    <property type="match status" value="1"/>
</dbReference>
<keyword evidence="3" id="KW-1185">Reference proteome</keyword>
<dbReference type="STRING" id="1707952.A6A03_07860"/>